<gene>
    <name evidence="1" type="ORF">HNP55_004487</name>
</gene>
<evidence type="ECO:0000313" key="2">
    <source>
        <dbReference type="Proteomes" id="UP000562027"/>
    </source>
</evidence>
<comment type="caution">
    <text evidence="1">The sequence shown here is derived from an EMBL/GenBank/DDBJ whole genome shotgun (WGS) entry which is preliminary data.</text>
</comment>
<organism evidence="1 2">
    <name type="scientific">Roseateles oligotrophus</name>
    <dbReference type="NCBI Taxonomy" id="1769250"/>
    <lineage>
        <taxon>Bacteria</taxon>
        <taxon>Pseudomonadati</taxon>
        <taxon>Pseudomonadota</taxon>
        <taxon>Betaproteobacteria</taxon>
        <taxon>Burkholderiales</taxon>
        <taxon>Sphaerotilaceae</taxon>
        <taxon>Roseateles</taxon>
    </lineage>
</organism>
<evidence type="ECO:0000313" key="1">
    <source>
        <dbReference type="EMBL" id="MBB4845933.1"/>
    </source>
</evidence>
<dbReference type="Proteomes" id="UP000562027">
    <property type="component" value="Unassembled WGS sequence"/>
</dbReference>
<dbReference type="EMBL" id="JACHLP010000012">
    <property type="protein sequence ID" value="MBB4845933.1"/>
    <property type="molecule type" value="Genomic_DNA"/>
</dbReference>
<sequence length="460" mass="49459">MFLFLAGLSLLLALLVLAWLASNNRWVDARPQPRPPSLQPSTSIGVAEANVFFDLTGLFVGSQQSPSVQGQALWAGQAEPKASVPELKPEVGDALWACRWDRQDCLALWQGEVPALRQSLQRQAPLLQRCAELADALAEGRKTLQEPVQPARALIQTLSDQYAALPVALHLQGLQACVRGLELQAVLASRSQQAGQAAALSQALGRYRALSHAQLQGSQSLQSTAVAWRIESQRLRFLTALLAAQAALAPQLAAELGPLPARAKDAGAWMAAESFFAAQLFQELGALCGRVEAPSLQAEAGLIQRTRCQFGLMPQALIQASDARWLARQQAAKAGPEALLQALELQAQSQAEFSLFNLPWRNPIGQILLDVGQMGYASYPARQADLLLEHRAAQLALALAQQGVPPAQRASWLSQQQGLTPGQRERLRLNVDGLGFTLHSWGRAAKDGAPAAAQRCPLVG</sequence>
<accession>A0A840LH50</accession>
<protein>
    <submittedName>
        <fullName evidence="1">Uncharacterized protein</fullName>
    </submittedName>
</protein>
<name>A0A840LH50_9BURK</name>
<keyword evidence="2" id="KW-1185">Reference proteome</keyword>
<dbReference type="RefSeq" id="WP_184304327.1">
    <property type="nucleotide sequence ID" value="NZ_JACHLP010000012.1"/>
</dbReference>
<reference evidence="1 2" key="1">
    <citation type="submission" date="2020-08" db="EMBL/GenBank/DDBJ databases">
        <title>Functional genomics of gut bacteria from endangered species of beetles.</title>
        <authorList>
            <person name="Carlos-Shanley C."/>
        </authorList>
    </citation>
    <scope>NUCLEOTIDE SEQUENCE [LARGE SCALE GENOMIC DNA]</scope>
    <source>
        <strain evidence="1 2">S00239</strain>
    </source>
</reference>
<dbReference type="AlphaFoldDB" id="A0A840LH50"/>
<proteinExistence type="predicted"/>